<dbReference type="eggNOG" id="KOG0313">
    <property type="taxonomic scope" value="Eukaryota"/>
</dbReference>
<dbReference type="Pfam" id="PF08154">
    <property type="entry name" value="NLE"/>
    <property type="match status" value="1"/>
</dbReference>
<dbReference type="PANTHER" id="PTHR19855:SF11">
    <property type="entry name" value="RIBOSOME BIOGENESIS PROTEIN WDR12"/>
    <property type="match status" value="1"/>
</dbReference>
<comment type="subcellular location">
    <subcellularLocation>
        <location evidence="1">Nucleus</location>
        <location evidence="1">Nucleolus</location>
    </subcellularLocation>
</comment>
<evidence type="ECO:0000256" key="4">
    <source>
        <dbReference type="ARBA" id="ARBA00023242"/>
    </source>
</evidence>
<dbReference type="InterPro" id="IPR036322">
    <property type="entry name" value="WD40_repeat_dom_sf"/>
</dbReference>
<dbReference type="RefSeq" id="XP_013760864.1">
    <property type="nucleotide sequence ID" value="XM_013905410.1"/>
</dbReference>
<reference evidence="8 9" key="1">
    <citation type="submission" date="2010-05" db="EMBL/GenBank/DDBJ databases">
        <title>The Genome Sequence of Thecamonas trahens ATCC 50062.</title>
        <authorList>
            <consortium name="The Broad Institute Genome Sequencing Platform"/>
            <person name="Russ C."/>
            <person name="Cuomo C."/>
            <person name="Shea T."/>
            <person name="Young S.K."/>
            <person name="Zeng Q."/>
            <person name="Koehrsen M."/>
            <person name="Haas B."/>
            <person name="Borodovsky M."/>
            <person name="Guigo R."/>
            <person name="Alvarado L."/>
            <person name="Berlin A."/>
            <person name="Bochicchio J."/>
            <person name="Borenstein D."/>
            <person name="Chapman S."/>
            <person name="Chen Z."/>
            <person name="Freedman E."/>
            <person name="Gellesch M."/>
            <person name="Goldberg J."/>
            <person name="Griggs A."/>
            <person name="Gujja S."/>
            <person name="Heilman E."/>
            <person name="Heiman D."/>
            <person name="Hepburn T."/>
            <person name="Howarth C."/>
            <person name="Jen D."/>
            <person name="Larson L."/>
            <person name="Mehta T."/>
            <person name="Park D."/>
            <person name="Pearson M."/>
            <person name="Roberts A."/>
            <person name="Saif S."/>
            <person name="Shenoy N."/>
            <person name="Sisk P."/>
            <person name="Stolte C."/>
            <person name="Sykes S."/>
            <person name="Thomson T."/>
            <person name="Walk T."/>
            <person name="White J."/>
            <person name="Yandava C."/>
            <person name="Burger G."/>
            <person name="Gray M.W."/>
            <person name="Holland P.W.H."/>
            <person name="King N."/>
            <person name="Lang F.B.F."/>
            <person name="Roger A.J."/>
            <person name="Ruiz-Trillo I."/>
            <person name="Lander E."/>
            <person name="Nusbaum C."/>
        </authorList>
    </citation>
    <scope>NUCLEOTIDE SEQUENCE [LARGE SCALE GENOMIC DNA]</scope>
    <source>
        <strain evidence="8 9">ATCC 50062</strain>
    </source>
</reference>
<dbReference type="OMA" id="DHKYVEF"/>
<dbReference type="Gene3D" id="2.130.10.10">
    <property type="entry name" value="YVTN repeat-like/Quinoprotein amine dehydrogenase"/>
    <property type="match status" value="1"/>
</dbReference>
<evidence type="ECO:0000256" key="3">
    <source>
        <dbReference type="ARBA" id="ARBA00022737"/>
    </source>
</evidence>
<dbReference type="STRING" id="461836.A0A0L0DVZ5"/>
<keyword evidence="2 5" id="KW-0853">WD repeat</keyword>
<evidence type="ECO:0000313" key="8">
    <source>
        <dbReference type="EMBL" id="KNC56347.1"/>
    </source>
</evidence>
<proteinExistence type="predicted"/>
<evidence type="ECO:0000256" key="1">
    <source>
        <dbReference type="ARBA" id="ARBA00004604"/>
    </source>
</evidence>
<accession>A0A0L0DVZ5</accession>
<dbReference type="GO" id="GO:0005730">
    <property type="term" value="C:nucleolus"/>
    <property type="evidence" value="ECO:0007669"/>
    <property type="project" value="UniProtKB-SubCell"/>
</dbReference>
<dbReference type="SUPFAM" id="SSF50978">
    <property type="entry name" value="WD40 repeat-like"/>
    <property type="match status" value="1"/>
</dbReference>
<dbReference type="AlphaFoldDB" id="A0A0L0DVZ5"/>
<dbReference type="PROSITE" id="PS50294">
    <property type="entry name" value="WD_REPEATS_REGION"/>
    <property type="match status" value="3"/>
</dbReference>
<evidence type="ECO:0000256" key="2">
    <source>
        <dbReference type="ARBA" id="ARBA00022574"/>
    </source>
</evidence>
<feature type="repeat" description="WD" evidence="5">
    <location>
        <begin position="220"/>
        <end position="261"/>
    </location>
</feature>
<feature type="repeat" description="WD" evidence="5">
    <location>
        <begin position="302"/>
        <end position="345"/>
    </location>
</feature>
<dbReference type="Proteomes" id="UP000054408">
    <property type="component" value="Unassembled WGS sequence"/>
</dbReference>
<sequence>MAETLQVQLVSRCREPAHSKVPSSLFSVPISSTRYALSELVNVLLSLEPAVPFDFMIDGTFLRTTLEGYVLESKGTLSAETVLVIEYTEALARPQPDVLENQDDWIADLAIGATKFLPKAFQVKGKGGRKARANNALPFLASASYDGLVRIRPLREDGAYASDAAPLIAAGHKAAVKAVAVSGSTLVSAGRDHGVALYELDPTKPHARSTSKGVVLPSATGAHDDTVESVAFHPLGMTFITGAWDGKVQVYNASIAAAVEAAASSATAGGDDDDGRPAKRAKSGKAAASLADPAPLSPLITLEGHTGAVTTALFENFGDGTNALSASWDHSLRVWDVPSGANATIIATETAVLDIGLCSAPSSSATLTAHAGPVVRLWDFRTQDPASAKFKGHGGFVPAVAWMPGSAVHFATAAHDGKVRVWDIRSPSIPLYSVAVHSDKVFSLAWLSETVILTGSADCTVSRVVLGDGLSVQPMAVASNIDSE</sequence>
<evidence type="ECO:0000256" key="6">
    <source>
        <dbReference type="SAM" id="MobiDB-lite"/>
    </source>
</evidence>
<evidence type="ECO:0000313" key="9">
    <source>
        <dbReference type="Proteomes" id="UP000054408"/>
    </source>
</evidence>
<dbReference type="InterPro" id="IPR019775">
    <property type="entry name" value="WD40_repeat_CS"/>
</dbReference>
<dbReference type="InterPro" id="IPR012972">
    <property type="entry name" value="NLE"/>
</dbReference>
<feature type="domain" description="NLE" evidence="7">
    <location>
        <begin position="5"/>
        <end position="69"/>
    </location>
</feature>
<dbReference type="EMBL" id="GL349441">
    <property type="protein sequence ID" value="KNC56347.1"/>
    <property type="molecule type" value="Genomic_DNA"/>
</dbReference>
<gene>
    <name evidence="8" type="ORF">AMSG_02318</name>
</gene>
<dbReference type="OrthoDB" id="10251381at2759"/>
<evidence type="ECO:0000256" key="5">
    <source>
        <dbReference type="PROSITE-ProRule" id="PRU00221"/>
    </source>
</evidence>
<dbReference type="PROSITE" id="PS00678">
    <property type="entry name" value="WD_REPEATS_1"/>
    <property type="match status" value="1"/>
</dbReference>
<name>A0A0L0DVZ5_THETB</name>
<keyword evidence="3" id="KW-0677">Repeat</keyword>
<feature type="repeat" description="WD" evidence="5">
    <location>
        <begin position="390"/>
        <end position="426"/>
    </location>
</feature>
<feature type="region of interest" description="Disordered" evidence="6">
    <location>
        <begin position="265"/>
        <end position="290"/>
    </location>
</feature>
<dbReference type="PANTHER" id="PTHR19855">
    <property type="entry name" value="WD40 REPEAT PROTEIN 12, 37"/>
    <property type="match status" value="1"/>
</dbReference>
<dbReference type="InterPro" id="IPR001680">
    <property type="entry name" value="WD40_rpt"/>
</dbReference>
<dbReference type="InterPro" id="IPR015943">
    <property type="entry name" value="WD40/YVTN_repeat-like_dom_sf"/>
</dbReference>
<organism evidence="8 9">
    <name type="scientific">Thecamonas trahens ATCC 50062</name>
    <dbReference type="NCBI Taxonomy" id="461836"/>
    <lineage>
        <taxon>Eukaryota</taxon>
        <taxon>Apusozoa</taxon>
        <taxon>Apusomonadida</taxon>
        <taxon>Apusomonadidae</taxon>
        <taxon>Thecamonas</taxon>
    </lineage>
</organism>
<dbReference type="PROSITE" id="PS50082">
    <property type="entry name" value="WD_REPEATS_2"/>
    <property type="match status" value="3"/>
</dbReference>
<evidence type="ECO:0000259" key="7">
    <source>
        <dbReference type="Pfam" id="PF08154"/>
    </source>
</evidence>
<dbReference type="GeneID" id="25562003"/>
<protein>
    <submittedName>
        <fullName evidence="8">Ribosome biogenesis protein WDR12</fullName>
    </submittedName>
</protein>
<keyword evidence="4" id="KW-0539">Nucleus</keyword>
<dbReference type="SMART" id="SM00320">
    <property type="entry name" value="WD40"/>
    <property type="match status" value="5"/>
</dbReference>
<keyword evidence="9" id="KW-1185">Reference proteome</keyword>
<dbReference type="Pfam" id="PF00400">
    <property type="entry name" value="WD40"/>
    <property type="match status" value="4"/>
</dbReference>